<comment type="caution">
    <text evidence="2">The sequence shown here is derived from an EMBL/GenBank/DDBJ whole genome shotgun (WGS) entry which is preliminary data.</text>
</comment>
<feature type="domain" description="Beta-xylosidase C-terminal Concanavalin A-like" evidence="1">
    <location>
        <begin position="19"/>
        <end position="171"/>
    </location>
</feature>
<dbReference type="Gene3D" id="2.60.120.200">
    <property type="match status" value="1"/>
</dbReference>
<name>A0A8H3ZHM8_9PEZI</name>
<proteinExistence type="predicted"/>
<keyword evidence="3" id="KW-1185">Reference proteome</keyword>
<dbReference type="AlphaFoldDB" id="A0A8H3ZHM8"/>
<evidence type="ECO:0000313" key="2">
    <source>
        <dbReference type="EMBL" id="KAF0320124.1"/>
    </source>
</evidence>
<evidence type="ECO:0000313" key="3">
    <source>
        <dbReference type="Proteomes" id="UP000434172"/>
    </source>
</evidence>
<dbReference type="SUPFAM" id="SSF49899">
    <property type="entry name" value="Concanavalin A-like lectins/glucanases"/>
    <property type="match status" value="1"/>
</dbReference>
<sequence>MRLTASRANLTTDLNFNTSTEGVTALFRRQEHTYFNFSVDLQLGFGKSSGDEMGISHFGTPDQHADLGIVHLEDVYESAGKLKPYLRVRARSVNVFTAPEPTTTPVPEGWLGDPIRLRISPRNESHYEFFASSVGQNGKEEAIGLYSTALLSGDGAGTGGVLGIYATTNGGIYPFDGYVSRWRYQPVAQQVGYNSTIFVPT</sequence>
<dbReference type="EMBL" id="WOWK01000087">
    <property type="protein sequence ID" value="KAF0320124.1"/>
    <property type="molecule type" value="Genomic_DNA"/>
</dbReference>
<dbReference type="OrthoDB" id="408373at2759"/>
<dbReference type="Proteomes" id="UP000434172">
    <property type="component" value="Unassembled WGS sequence"/>
</dbReference>
<protein>
    <submittedName>
        <fullName evidence="2">Xylosidase arabinofuranosidase</fullName>
    </submittedName>
</protein>
<dbReference type="InterPro" id="IPR013320">
    <property type="entry name" value="ConA-like_dom_sf"/>
</dbReference>
<gene>
    <name evidence="2" type="ORF">GQ607_012718</name>
</gene>
<accession>A0A8H3ZHM8</accession>
<organism evidence="2 3">
    <name type="scientific">Colletotrichum asianum</name>
    <dbReference type="NCBI Taxonomy" id="702518"/>
    <lineage>
        <taxon>Eukaryota</taxon>
        <taxon>Fungi</taxon>
        <taxon>Dikarya</taxon>
        <taxon>Ascomycota</taxon>
        <taxon>Pezizomycotina</taxon>
        <taxon>Sordariomycetes</taxon>
        <taxon>Hypocreomycetidae</taxon>
        <taxon>Glomerellales</taxon>
        <taxon>Glomerellaceae</taxon>
        <taxon>Colletotrichum</taxon>
        <taxon>Colletotrichum gloeosporioides species complex</taxon>
    </lineage>
</organism>
<reference evidence="2 3" key="1">
    <citation type="submission" date="2019-12" db="EMBL/GenBank/DDBJ databases">
        <title>A genome sequence resource for the geographically widespread anthracnose pathogen Colletotrichum asianum.</title>
        <authorList>
            <person name="Meng Y."/>
        </authorList>
    </citation>
    <scope>NUCLEOTIDE SEQUENCE [LARGE SCALE GENOMIC DNA]</scope>
    <source>
        <strain evidence="2 3">ICMP 18580</strain>
    </source>
</reference>
<dbReference type="InterPro" id="IPR041542">
    <property type="entry name" value="GH43_C2"/>
</dbReference>
<dbReference type="Pfam" id="PF17851">
    <property type="entry name" value="GH43_C2"/>
    <property type="match status" value="1"/>
</dbReference>
<evidence type="ECO:0000259" key="1">
    <source>
        <dbReference type="Pfam" id="PF17851"/>
    </source>
</evidence>